<keyword evidence="1" id="KW-0812">Transmembrane</keyword>
<keyword evidence="1" id="KW-0472">Membrane</keyword>
<evidence type="ECO:0000256" key="1">
    <source>
        <dbReference type="SAM" id="Phobius"/>
    </source>
</evidence>
<dbReference type="EMBL" id="RBNR01000072">
    <property type="protein sequence ID" value="RML46344.1"/>
    <property type="molecule type" value="Genomic_DNA"/>
</dbReference>
<organism evidence="2 3">
    <name type="scientific">Pseudomonas syringae pv. ribicola</name>
    <dbReference type="NCBI Taxonomy" id="55398"/>
    <lineage>
        <taxon>Bacteria</taxon>
        <taxon>Pseudomonadati</taxon>
        <taxon>Pseudomonadota</taxon>
        <taxon>Gammaproteobacteria</taxon>
        <taxon>Pseudomonadales</taxon>
        <taxon>Pseudomonadaceae</taxon>
        <taxon>Pseudomonas</taxon>
    </lineage>
</organism>
<sequence length="48" mass="5822">MSLRKKSNVFKLIHLRNSNKLFHLFNVRKLPIVCVFFHRLLVFIGLQR</sequence>
<evidence type="ECO:0000313" key="2">
    <source>
        <dbReference type="EMBL" id="RML46344.1"/>
    </source>
</evidence>
<keyword evidence="1" id="KW-1133">Transmembrane helix</keyword>
<evidence type="ECO:0000313" key="3">
    <source>
        <dbReference type="Proteomes" id="UP000280292"/>
    </source>
</evidence>
<protein>
    <submittedName>
        <fullName evidence="2">Uncharacterized protein</fullName>
    </submittedName>
</protein>
<proteinExistence type="predicted"/>
<accession>A0A3M2W499</accession>
<reference evidence="2 3" key="1">
    <citation type="submission" date="2018-08" db="EMBL/GenBank/DDBJ databases">
        <title>Recombination of ecologically and evolutionarily significant loci maintains genetic cohesion in the Pseudomonas syringae species complex.</title>
        <authorList>
            <person name="Dillon M."/>
            <person name="Thakur S."/>
            <person name="Almeida R.N.D."/>
            <person name="Weir B.S."/>
            <person name="Guttman D.S."/>
        </authorList>
    </citation>
    <scope>NUCLEOTIDE SEQUENCE [LARGE SCALE GENOMIC DNA]</scope>
    <source>
        <strain evidence="2 3">ICMP 3883</strain>
    </source>
</reference>
<comment type="caution">
    <text evidence="2">The sequence shown here is derived from an EMBL/GenBank/DDBJ whole genome shotgun (WGS) entry which is preliminary data.</text>
</comment>
<name>A0A3M2W499_PSESI</name>
<gene>
    <name evidence="2" type="ORF">ALQ95_200162</name>
</gene>
<feature type="transmembrane region" description="Helical" evidence="1">
    <location>
        <begin position="21"/>
        <end position="46"/>
    </location>
</feature>
<dbReference type="Proteomes" id="UP000280292">
    <property type="component" value="Unassembled WGS sequence"/>
</dbReference>
<dbReference type="AlphaFoldDB" id="A0A3M2W499"/>